<dbReference type="Proteomes" id="UP001634747">
    <property type="component" value="Unassembled WGS sequence"/>
</dbReference>
<keyword evidence="3" id="KW-1185">Reference proteome</keyword>
<organism evidence="2 3">
    <name type="scientific">Terriglobus aquaticus</name>
    <dbReference type="NCBI Taxonomy" id="940139"/>
    <lineage>
        <taxon>Bacteria</taxon>
        <taxon>Pseudomonadati</taxon>
        <taxon>Acidobacteriota</taxon>
        <taxon>Terriglobia</taxon>
        <taxon>Terriglobales</taxon>
        <taxon>Acidobacteriaceae</taxon>
        <taxon>Terriglobus</taxon>
    </lineage>
</organism>
<feature type="compositionally biased region" description="Acidic residues" evidence="1">
    <location>
        <begin position="415"/>
        <end position="425"/>
    </location>
</feature>
<proteinExistence type="predicted"/>
<protein>
    <submittedName>
        <fullName evidence="2">Phage portal protein</fullName>
    </submittedName>
</protein>
<evidence type="ECO:0000256" key="1">
    <source>
        <dbReference type="SAM" id="MobiDB-lite"/>
    </source>
</evidence>
<accession>A0ABW9KI04</accession>
<name>A0ABW9KI04_9BACT</name>
<dbReference type="RefSeq" id="WP_263414157.1">
    <property type="nucleotide sequence ID" value="NZ_BAABBH010000001.1"/>
</dbReference>
<dbReference type="EMBL" id="JBJYXY010000001">
    <property type="protein sequence ID" value="MFN2974274.1"/>
    <property type="molecule type" value="Genomic_DNA"/>
</dbReference>
<dbReference type="Pfam" id="PF04860">
    <property type="entry name" value="Phage_portal"/>
    <property type="match status" value="1"/>
</dbReference>
<reference evidence="2 3" key="1">
    <citation type="submission" date="2024-12" db="EMBL/GenBank/DDBJ databases">
        <authorList>
            <person name="Lee Y."/>
        </authorList>
    </citation>
    <scope>NUCLEOTIDE SEQUENCE [LARGE SCALE GENOMIC DNA]</scope>
    <source>
        <strain evidence="2 3">03SUJ4</strain>
    </source>
</reference>
<evidence type="ECO:0000313" key="2">
    <source>
        <dbReference type="EMBL" id="MFN2974274.1"/>
    </source>
</evidence>
<dbReference type="InterPro" id="IPR006944">
    <property type="entry name" value="Phage/GTA_portal"/>
</dbReference>
<gene>
    <name evidence="2" type="ORF">ACK2TP_00720</name>
</gene>
<feature type="region of interest" description="Disordered" evidence="1">
    <location>
        <begin position="402"/>
        <end position="425"/>
    </location>
</feature>
<sequence length="425" mass="47192">MGAVTRLQGALRTLREKHPAQQQHTPEPPAAARALPALLQPWRPQGVGALPKPTAANLRRMAEQPVVRRAINLVKDRVVNMRWQVSLKPDRKRDKNTDAREAVLLRLMDAPNPQDSFRTLIEPVLEDVIVGGFGSVEIEHTDDPDEPLRLWPIDGAAIQVDAAWNGDPAVPRYAYAANPFSPSEAKPLLNGELMYIRLNPRTHTPLGLGRVEVAFDTVNQFLTAHRYAGRLASNSVVQYALWLDEATPAQHERLIRWWQDEVEGTGQVPILSTDSKPEVLRFGQGTDADLRLEWQQFLVRVIANAFDMPPMFLGLQEDVNRSTATEMSAQSFESAVLPVASLLADHITRDVFDRALGWDEFRFEFVTEARDEATVISQQVQLLSAGILTVDEVRAQRGLPPMVAAAGQPASNEPSTEEDDAEPNG</sequence>
<evidence type="ECO:0000313" key="3">
    <source>
        <dbReference type="Proteomes" id="UP001634747"/>
    </source>
</evidence>
<comment type="caution">
    <text evidence="2">The sequence shown here is derived from an EMBL/GenBank/DDBJ whole genome shotgun (WGS) entry which is preliminary data.</text>
</comment>